<proteinExistence type="inferred from homology"/>
<feature type="coiled-coil region" evidence="11">
    <location>
        <begin position="133"/>
        <end position="181"/>
    </location>
</feature>
<evidence type="ECO:0000256" key="10">
    <source>
        <dbReference type="RuleBase" id="RU369038"/>
    </source>
</evidence>
<dbReference type="Proteomes" id="UP001417504">
    <property type="component" value="Unassembled WGS sequence"/>
</dbReference>
<feature type="region of interest" description="Disordered" evidence="12">
    <location>
        <begin position="185"/>
        <end position="208"/>
    </location>
</feature>
<keyword evidence="15" id="KW-1185">Reference proteome</keyword>
<dbReference type="GO" id="GO:0000981">
    <property type="term" value="F:DNA-binding transcription factor activity, RNA polymerase II-specific"/>
    <property type="evidence" value="ECO:0007669"/>
    <property type="project" value="UniProtKB-UniRule"/>
</dbReference>
<evidence type="ECO:0000256" key="11">
    <source>
        <dbReference type="SAM" id="Coils"/>
    </source>
</evidence>
<dbReference type="Pfam" id="PF02183">
    <property type="entry name" value="HALZ"/>
    <property type="match status" value="1"/>
</dbReference>
<dbReference type="GO" id="GO:0043565">
    <property type="term" value="F:sequence-specific DNA binding"/>
    <property type="evidence" value="ECO:0007669"/>
    <property type="project" value="InterPro"/>
</dbReference>
<feature type="domain" description="Homeobox" evidence="13">
    <location>
        <begin position="74"/>
        <end position="134"/>
    </location>
</feature>
<evidence type="ECO:0000256" key="12">
    <source>
        <dbReference type="SAM" id="MobiDB-lite"/>
    </source>
</evidence>
<feature type="compositionally biased region" description="Polar residues" evidence="12">
    <location>
        <begin position="195"/>
        <end position="205"/>
    </location>
</feature>
<evidence type="ECO:0000256" key="3">
    <source>
        <dbReference type="ARBA" id="ARBA00023125"/>
    </source>
</evidence>
<reference evidence="14 15" key="1">
    <citation type="submission" date="2024-01" db="EMBL/GenBank/DDBJ databases">
        <title>Genome assemblies of Stephania.</title>
        <authorList>
            <person name="Yang L."/>
        </authorList>
    </citation>
    <scope>NUCLEOTIDE SEQUENCE [LARGE SCALE GENOMIC DNA]</scope>
    <source>
        <strain evidence="14">QJT</strain>
        <tissue evidence="14">Leaf</tissue>
    </source>
</reference>
<evidence type="ECO:0000256" key="1">
    <source>
        <dbReference type="ARBA" id="ARBA00004123"/>
    </source>
</evidence>
<evidence type="ECO:0000313" key="15">
    <source>
        <dbReference type="Proteomes" id="UP001417504"/>
    </source>
</evidence>
<dbReference type="PROSITE" id="PS50071">
    <property type="entry name" value="HOMEOBOX_2"/>
    <property type="match status" value="1"/>
</dbReference>
<evidence type="ECO:0000256" key="5">
    <source>
        <dbReference type="ARBA" id="ARBA00023163"/>
    </source>
</evidence>
<comment type="subcellular location">
    <subcellularLocation>
        <location evidence="1 8 9">Nucleus</location>
    </subcellularLocation>
</comment>
<feature type="region of interest" description="Disordered" evidence="12">
    <location>
        <begin position="29"/>
        <end position="81"/>
    </location>
</feature>
<dbReference type="GO" id="GO:0005634">
    <property type="term" value="C:nucleus"/>
    <property type="evidence" value="ECO:0007669"/>
    <property type="project" value="UniProtKB-SubCell"/>
</dbReference>
<keyword evidence="5 10" id="KW-0804">Transcription</keyword>
<dbReference type="AlphaFoldDB" id="A0AAP0IJV1"/>
<dbReference type="CDD" id="cd00086">
    <property type="entry name" value="homeodomain"/>
    <property type="match status" value="1"/>
</dbReference>
<evidence type="ECO:0000256" key="7">
    <source>
        <dbReference type="ARBA" id="ARBA00025748"/>
    </source>
</evidence>
<accession>A0AAP0IJV1</accession>
<dbReference type="GO" id="GO:0042802">
    <property type="term" value="F:identical protein binding"/>
    <property type="evidence" value="ECO:0007669"/>
    <property type="project" value="UniProtKB-ARBA"/>
</dbReference>
<dbReference type="InterPro" id="IPR009057">
    <property type="entry name" value="Homeodomain-like_sf"/>
</dbReference>
<evidence type="ECO:0000256" key="6">
    <source>
        <dbReference type="ARBA" id="ARBA00023242"/>
    </source>
</evidence>
<protein>
    <recommendedName>
        <fullName evidence="10">Homeobox-leucine zipper protein</fullName>
    </recommendedName>
    <alternativeName>
        <fullName evidence="10">HD-ZIP protein</fullName>
    </alternativeName>
    <alternativeName>
        <fullName evidence="10">Homeodomain transcription factor</fullName>
    </alternativeName>
</protein>
<comment type="caution">
    <text evidence="14">The sequence shown here is derived from an EMBL/GenBank/DDBJ whole genome shotgun (WGS) entry which is preliminary data.</text>
</comment>
<dbReference type="InterPro" id="IPR000047">
    <property type="entry name" value="HTH_motif"/>
</dbReference>
<dbReference type="InterPro" id="IPR045224">
    <property type="entry name" value="HDZip_class_I_plant"/>
</dbReference>
<dbReference type="Pfam" id="PF00046">
    <property type="entry name" value="Homeodomain"/>
    <property type="match status" value="1"/>
</dbReference>
<name>A0AAP0IJV1_9MAGN</name>
<evidence type="ECO:0000256" key="9">
    <source>
        <dbReference type="RuleBase" id="RU000682"/>
    </source>
</evidence>
<keyword evidence="11" id="KW-0175">Coiled coil</keyword>
<dbReference type="InterPro" id="IPR003106">
    <property type="entry name" value="Leu_zip_homeo"/>
</dbReference>
<dbReference type="Gene3D" id="1.10.10.60">
    <property type="entry name" value="Homeodomain-like"/>
    <property type="match status" value="1"/>
</dbReference>
<dbReference type="SMART" id="SM00389">
    <property type="entry name" value="HOX"/>
    <property type="match status" value="1"/>
</dbReference>
<dbReference type="EMBL" id="JBBNAE010000006">
    <property type="protein sequence ID" value="KAK9116886.1"/>
    <property type="molecule type" value="Genomic_DNA"/>
</dbReference>
<sequence length="317" mass="35870">MGGFSAPTIHNDGIRCSSEALEAFFMPSSSSPSFHGSRSMVNFENVGRGSAPERPFFQSHEQDENADEDFDDCSRQPEKKRRLTVEQVQSLEKNFEVENKLEPERKVQLAKDLGLQPRQVAIWFQNRRARWKTKQLEKDYDALKASYDDLKINYENLVKDKEKLKTEVLALTNQMLLSEKEKGNLELPNPKEQSEAQPLSSSNLVSAEEKPNNLPTAVCKQEDISSAKAMYLILIIVHITLMECIHLCWSPPTLLTPSNRINQISHRMKRITSARAWCPQCTAFPSSKTVPTSISLQALVTTDSQERISPFGSGLTR</sequence>
<evidence type="ECO:0000256" key="4">
    <source>
        <dbReference type="ARBA" id="ARBA00023155"/>
    </source>
</evidence>
<evidence type="ECO:0000313" key="14">
    <source>
        <dbReference type="EMBL" id="KAK9116886.1"/>
    </source>
</evidence>
<feature type="DNA-binding region" description="Homeobox" evidence="8">
    <location>
        <begin position="76"/>
        <end position="135"/>
    </location>
</feature>
<dbReference type="PRINTS" id="PR00031">
    <property type="entry name" value="HTHREPRESSR"/>
</dbReference>
<dbReference type="SUPFAM" id="SSF46689">
    <property type="entry name" value="Homeodomain-like"/>
    <property type="match status" value="1"/>
</dbReference>
<dbReference type="PANTHER" id="PTHR24326:SF606">
    <property type="entry name" value="HOMEOBOX-LEUCINE ZIPPER PROTEIN ATHB-54"/>
    <property type="match status" value="1"/>
</dbReference>
<organism evidence="14 15">
    <name type="scientific">Stephania japonica</name>
    <dbReference type="NCBI Taxonomy" id="461633"/>
    <lineage>
        <taxon>Eukaryota</taxon>
        <taxon>Viridiplantae</taxon>
        <taxon>Streptophyta</taxon>
        <taxon>Embryophyta</taxon>
        <taxon>Tracheophyta</taxon>
        <taxon>Spermatophyta</taxon>
        <taxon>Magnoliopsida</taxon>
        <taxon>Ranunculales</taxon>
        <taxon>Menispermaceae</taxon>
        <taxon>Menispermoideae</taxon>
        <taxon>Cissampelideae</taxon>
        <taxon>Stephania</taxon>
    </lineage>
</organism>
<comment type="function">
    <text evidence="10">Transcription factor.</text>
</comment>
<dbReference type="GO" id="GO:0045893">
    <property type="term" value="P:positive regulation of DNA-templated transcription"/>
    <property type="evidence" value="ECO:0007669"/>
    <property type="project" value="TreeGrafter"/>
</dbReference>
<dbReference type="Gene3D" id="1.20.5.400">
    <property type="match status" value="1"/>
</dbReference>
<feature type="compositionally biased region" description="Low complexity" evidence="12">
    <location>
        <begin position="29"/>
        <end position="39"/>
    </location>
</feature>
<gene>
    <name evidence="14" type="ORF">Sjap_015833</name>
</gene>
<dbReference type="PANTHER" id="PTHR24326">
    <property type="entry name" value="HOMEOBOX-LEUCINE ZIPPER PROTEIN"/>
    <property type="match status" value="1"/>
</dbReference>
<evidence type="ECO:0000259" key="13">
    <source>
        <dbReference type="PROSITE" id="PS50071"/>
    </source>
</evidence>
<dbReference type="FunFam" id="1.10.10.60:FF:000159">
    <property type="entry name" value="Homeobox-leucine zipper protein HAT5"/>
    <property type="match status" value="1"/>
</dbReference>
<keyword evidence="3 8" id="KW-0238">DNA-binding</keyword>
<dbReference type="InterPro" id="IPR017970">
    <property type="entry name" value="Homeobox_CS"/>
</dbReference>
<comment type="similarity">
    <text evidence="7 10">Belongs to the HD-ZIP homeobox family. Class I subfamily.</text>
</comment>
<dbReference type="PROSITE" id="PS00027">
    <property type="entry name" value="HOMEOBOX_1"/>
    <property type="match status" value="1"/>
</dbReference>
<dbReference type="InterPro" id="IPR001356">
    <property type="entry name" value="HD"/>
</dbReference>
<keyword evidence="6 8" id="KW-0539">Nucleus</keyword>
<evidence type="ECO:0000256" key="8">
    <source>
        <dbReference type="PROSITE-ProRule" id="PRU00108"/>
    </source>
</evidence>
<keyword evidence="4 8" id="KW-0371">Homeobox</keyword>
<keyword evidence="2 10" id="KW-0805">Transcription regulation</keyword>
<evidence type="ECO:0000256" key="2">
    <source>
        <dbReference type="ARBA" id="ARBA00023015"/>
    </source>
</evidence>